<proteinExistence type="predicted"/>
<comment type="caution">
    <text evidence="3">The sequence shown here is derived from an EMBL/GenBank/DDBJ whole genome shotgun (WGS) entry which is preliminary data.</text>
</comment>
<dbReference type="Gene3D" id="2.130.10.130">
    <property type="entry name" value="Integrin alpha, N-terminal"/>
    <property type="match status" value="1"/>
</dbReference>
<dbReference type="PANTHER" id="PTHR45460">
    <property type="entry name" value="SIMILAR TO CYSTEINE PROTEINASE"/>
    <property type="match status" value="1"/>
</dbReference>
<dbReference type="RefSeq" id="WP_139696715.1">
    <property type="nucleotide sequence ID" value="NZ_CP074074.1"/>
</dbReference>
<keyword evidence="1" id="KW-0732">Signal</keyword>
<evidence type="ECO:0000256" key="2">
    <source>
        <dbReference type="SAM" id="Phobius"/>
    </source>
</evidence>
<feature type="transmembrane region" description="Helical" evidence="2">
    <location>
        <begin position="7"/>
        <end position="27"/>
    </location>
</feature>
<reference evidence="3 4" key="1">
    <citation type="submission" date="2019-05" db="EMBL/GenBank/DDBJ databases">
        <title>Tamlana fucoidanivorans sp. nov., isolated from the surface of algae collected from Fujian province in China.</title>
        <authorList>
            <person name="Li J."/>
        </authorList>
    </citation>
    <scope>NUCLEOTIDE SEQUENCE [LARGE SCALE GENOMIC DNA]</scope>
    <source>
        <strain evidence="3 4">CW2-9</strain>
    </source>
</reference>
<dbReference type="SUPFAM" id="SSF69318">
    <property type="entry name" value="Integrin alpha N-terminal domain"/>
    <property type="match status" value="1"/>
</dbReference>
<name>A0A5C4SL94_9FLAO</name>
<dbReference type="AlphaFoldDB" id="A0A5C4SL94"/>
<dbReference type="Pfam" id="PF13517">
    <property type="entry name" value="FG-GAP_3"/>
    <property type="match status" value="2"/>
</dbReference>
<sequence length="435" mass="48962">MTQKKNKITILVVLTVILGILSSFFIYQSIDKSTIETDDDMDKEKKEVANNAIEYFTISAIGNDFTENPRISHIIANDLDNDKLLDVVVCDMLSNSVSWIRQHPIGVFQEIRLADNLIAPAHVEAIDFDEDGDKDIMVAVLGMLFPNNDKIGSVVILENDGNNKFKKHVIVDKIARVTDVRAGDLDGDGDKDLAVAQFGYDDGETRWIENLGNWEFNSHIIQRISGPLNVEIIDIDNDSDLDIISLVTQEWEDIYCFINDGKGHFEAKLIWGSNNQDFGSSGISLADINQDGAMDILYTNGDAFDYVPPMPRPWHGVQWLENMGNLSFKSHRICDFPGAFSARSCDFDKDNDMDILVVSGFNLWDKPFAESFIWLENDGSHNFTKHTIATSPTHLITMDLGDFDNNGSMDAVTGGMYVYPPYNHMKRLSLWKNNK</sequence>
<dbReference type="InterPro" id="IPR013517">
    <property type="entry name" value="FG-GAP"/>
</dbReference>
<dbReference type="Proteomes" id="UP000308713">
    <property type="component" value="Unassembled WGS sequence"/>
</dbReference>
<accession>A0A5C4SL94</accession>
<keyword evidence="4" id="KW-1185">Reference proteome</keyword>
<evidence type="ECO:0000256" key="1">
    <source>
        <dbReference type="ARBA" id="ARBA00022729"/>
    </source>
</evidence>
<evidence type="ECO:0000313" key="4">
    <source>
        <dbReference type="Proteomes" id="UP000308713"/>
    </source>
</evidence>
<keyword evidence="2" id="KW-1133">Transmembrane helix</keyword>
<dbReference type="EMBL" id="VDCS01000007">
    <property type="protein sequence ID" value="TNJ44666.1"/>
    <property type="molecule type" value="Genomic_DNA"/>
</dbReference>
<dbReference type="OrthoDB" id="9816120at2"/>
<keyword evidence="2" id="KW-0812">Transmembrane</keyword>
<organism evidence="3 4">
    <name type="scientific">Allotamlana fucoidanivorans</name>
    <dbReference type="NCBI Taxonomy" id="2583814"/>
    <lineage>
        <taxon>Bacteria</taxon>
        <taxon>Pseudomonadati</taxon>
        <taxon>Bacteroidota</taxon>
        <taxon>Flavobacteriia</taxon>
        <taxon>Flavobacteriales</taxon>
        <taxon>Flavobacteriaceae</taxon>
        <taxon>Allotamlana</taxon>
    </lineage>
</organism>
<dbReference type="PANTHER" id="PTHR45460:SF2">
    <property type="entry name" value="ALPHA 1,3 GLUCANASE, GH71 FAMILY (EUROFUNG)"/>
    <property type="match status" value="1"/>
</dbReference>
<protein>
    <submittedName>
        <fullName evidence="3">VCBS repeat-containing protein</fullName>
    </submittedName>
</protein>
<keyword evidence="2" id="KW-0472">Membrane</keyword>
<evidence type="ECO:0000313" key="3">
    <source>
        <dbReference type="EMBL" id="TNJ44666.1"/>
    </source>
</evidence>
<dbReference type="InterPro" id="IPR028994">
    <property type="entry name" value="Integrin_alpha_N"/>
</dbReference>
<gene>
    <name evidence="3" type="ORF">FGF67_08475</name>
</gene>